<dbReference type="InterPro" id="IPR027417">
    <property type="entry name" value="P-loop_NTPase"/>
</dbReference>
<dbReference type="GeneID" id="24095897"/>
<dbReference type="SUPFAM" id="SSF52540">
    <property type="entry name" value="P-loop containing nucleoside triphosphate hydrolases"/>
    <property type="match status" value="1"/>
</dbReference>
<feature type="transmembrane region" description="Helical" evidence="1">
    <location>
        <begin position="507"/>
        <end position="525"/>
    </location>
</feature>
<protein>
    <recommendedName>
        <fullName evidence="4">G domain-containing protein</fullName>
    </recommendedName>
</protein>
<evidence type="ECO:0008006" key="4">
    <source>
        <dbReference type="Google" id="ProtNLM"/>
    </source>
</evidence>
<dbReference type="EMBL" id="HE797012">
    <property type="protein sequence ID" value="CCM00986.1"/>
    <property type="molecule type" value="Genomic_DNA"/>
</dbReference>
<dbReference type="Gene3D" id="3.40.50.300">
    <property type="entry name" value="P-loop containing nucleotide triphosphate hydrolases"/>
    <property type="match status" value="1"/>
</dbReference>
<evidence type="ECO:0000313" key="2">
    <source>
        <dbReference type="EMBL" id="CCM00986.1"/>
    </source>
</evidence>
<keyword evidence="1" id="KW-0472">Membrane</keyword>
<sequence>MSVSTGSQPTVPKIQINYIELSNIKHLESAELQISGHRHILHRKDKTLRAEFIDLTLHEQCCLRISYKKQFIGLRKKRSDEYVTLNLREILSAANEKEFVQIHNKTRIVLGITIHGQTDSRGGVLPTGNEQLQPTTGEILERCPRFRILVIGKTGVGKSSLIQHAFGVEGDLVSHDRPGDAHIDEAFISPRNERFVLHDSKGFEPGEGGNLSTVKEFIQRRRQMRDLKDQLHAVWLCFEIPWADGRLLEAGVEEFLRSKNDILRDIPLVLLFTKYDMLVERVCDDMEKEHDSKVMDDSDVKLQVESKLDALCIKPIEELTGRRDIPYIPVSNEEGYENSLVKLVELTYKHVSKHVAEEASVVTAMAQRVDPKSKIVESIAVGKKRYWKALAASPNFEGHTMWDCFHVIHTDIVTIWNFHDTSGHLKSNEFRALIVNMVGDVQTRTITNPVKILMGGGSFIVAIAAAVGALAGPAAPIVVPIAACAVVAVWAYEVYEQSRVVQQRFMAYIVDLTHVMEILLIILAGNNHSPLTRRAIKLAFNSYYNSPIRAKVHDKIQNYRGSGISRGRDAILEMIESMMKPIPNDTTNLFQNRTLDVNLDQDEDW</sequence>
<reference evidence="2 3" key="1">
    <citation type="journal article" date="2012" name="Appl. Environ. Microbiol.">
        <title>Short-read sequencing for genomic analysis of the brown rot fungus Fibroporia radiculosa.</title>
        <authorList>
            <person name="Tang J.D."/>
            <person name="Perkins A.D."/>
            <person name="Sonstegard T.S."/>
            <person name="Schroeder S.G."/>
            <person name="Burgess S.C."/>
            <person name="Diehl S.V."/>
        </authorList>
    </citation>
    <scope>NUCLEOTIDE SEQUENCE [LARGE SCALE GENOMIC DNA]</scope>
    <source>
        <strain evidence="2 3">TFFH 294</strain>
    </source>
</reference>
<evidence type="ECO:0000313" key="3">
    <source>
        <dbReference type="Proteomes" id="UP000006352"/>
    </source>
</evidence>
<keyword evidence="1" id="KW-0812">Transmembrane</keyword>
<keyword evidence="3" id="KW-1185">Reference proteome</keyword>
<dbReference type="AlphaFoldDB" id="J4I9D8"/>
<dbReference type="RefSeq" id="XP_012180269.1">
    <property type="nucleotide sequence ID" value="XM_012324879.1"/>
</dbReference>
<dbReference type="InParanoid" id="J4I9D8"/>
<gene>
    <name evidence="2" type="ORF">FIBRA_03034</name>
</gene>
<evidence type="ECO:0000256" key="1">
    <source>
        <dbReference type="SAM" id="Phobius"/>
    </source>
</evidence>
<dbReference type="Proteomes" id="UP000006352">
    <property type="component" value="Unassembled WGS sequence"/>
</dbReference>
<dbReference type="HOGENOM" id="CLU_023805_2_1_1"/>
<organism evidence="2 3">
    <name type="scientific">Fibroporia radiculosa</name>
    <dbReference type="NCBI Taxonomy" id="599839"/>
    <lineage>
        <taxon>Eukaryota</taxon>
        <taxon>Fungi</taxon>
        <taxon>Dikarya</taxon>
        <taxon>Basidiomycota</taxon>
        <taxon>Agaricomycotina</taxon>
        <taxon>Agaricomycetes</taxon>
        <taxon>Polyporales</taxon>
        <taxon>Fibroporiaceae</taxon>
        <taxon>Fibroporia</taxon>
    </lineage>
</organism>
<dbReference type="OrthoDB" id="2796204at2759"/>
<name>J4I9D8_9APHY</name>
<dbReference type="CDD" id="cd00882">
    <property type="entry name" value="Ras_like_GTPase"/>
    <property type="match status" value="1"/>
</dbReference>
<keyword evidence="1" id="KW-1133">Transmembrane helix</keyword>
<feature type="transmembrane region" description="Helical" evidence="1">
    <location>
        <begin position="452"/>
        <end position="471"/>
    </location>
</feature>
<accession>J4I9D8</accession>
<proteinExistence type="predicted"/>